<keyword evidence="1" id="KW-0808">Transferase</keyword>
<dbReference type="GO" id="GO:0016301">
    <property type="term" value="F:kinase activity"/>
    <property type="evidence" value="ECO:0007669"/>
    <property type="project" value="UniProtKB-KW"/>
</dbReference>
<name>A0A834TQM3_9FABA</name>
<organism evidence="1 2">
    <name type="scientific">Senna tora</name>
    <dbReference type="NCBI Taxonomy" id="362788"/>
    <lineage>
        <taxon>Eukaryota</taxon>
        <taxon>Viridiplantae</taxon>
        <taxon>Streptophyta</taxon>
        <taxon>Embryophyta</taxon>
        <taxon>Tracheophyta</taxon>
        <taxon>Spermatophyta</taxon>
        <taxon>Magnoliopsida</taxon>
        <taxon>eudicotyledons</taxon>
        <taxon>Gunneridae</taxon>
        <taxon>Pentapetalae</taxon>
        <taxon>rosids</taxon>
        <taxon>fabids</taxon>
        <taxon>Fabales</taxon>
        <taxon>Fabaceae</taxon>
        <taxon>Caesalpinioideae</taxon>
        <taxon>Cassia clade</taxon>
        <taxon>Senna</taxon>
    </lineage>
</organism>
<keyword evidence="2" id="KW-1185">Reference proteome</keyword>
<evidence type="ECO:0000313" key="2">
    <source>
        <dbReference type="Proteomes" id="UP000634136"/>
    </source>
</evidence>
<comment type="caution">
    <text evidence="1">The sequence shown here is derived from an EMBL/GenBank/DDBJ whole genome shotgun (WGS) entry which is preliminary data.</text>
</comment>
<keyword evidence="1" id="KW-0418">Kinase</keyword>
<protein>
    <submittedName>
        <fullName evidence="1">Protein kinase superfamily protein</fullName>
    </submittedName>
</protein>
<dbReference type="OrthoDB" id="1678967at2759"/>
<sequence length="71" mass="7881">MSLACLNKEDTTPTIIGAATNTIKSLSNGGGANFKRERYEWEIDPSKLIIYDYDGQDVTVSVYDSLEKECT</sequence>
<gene>
    <name evidence="1" type="ORF">G2W53_016671</name>
</gene>
<dbReference type="AlphaFoldDB" id="A0A834TQM3"/>
<evidence type="ECO:0000313" key="1">
    <source>
        <dbReference type="EMBL" id="KAF7825507.1"/>
    </source>
</evidence>
<dbReference type="Proteomes" id="UP000634136">
    <property type="component" value="Unassembled WGS sequence"/>
</dbReference>
<reference evidence="1" key="1">
    <citation type="submission" date="2020-09" db="EMBL/GenBank/DDBJ databases">
        <title>Genome-Enabled Discovery of Anthraquinone Biosynthesis in Senna tora.</title>
        <authorList>
            <person name="Kang S.-H."/>
            <person name="Pandey R.P."/>
            <person name="Lee C.-M."/>
            <person name="Sim J.-S."/>
            <person name="Jeong J.-T."/>
            <person name="Choi B.-S."/>
            <person name="Jung M."/>
            <person name="Ginzburg D."/>
            <person name="Zhao K."/>
            <person name="Won S.Y."/>
            <person name="Oh T.-J."/>
            <person name="Yu Y."/>
            <person name="Kim N.-H."/>
            <person name="Lee O.R."/>
            <person name="Lee T.-H."/>
            <person name="Bashyal P."/>
            <person name="Kim T.-S."/>
            <person name="Lee W.-H."/>
            <person name="Kawkins C."/>
            <person name="Kim C.-K."/>
            <person name="Kim J.S."/>
            <person name="Ahn B.O."/>
            <person name="Rhee S.Y."/>
            <person name="Sohng J.K."/>
        </authorList>
    </citation>
    <scope>NUCLEOTIDE SEQUENCE</scope>
    <source>
        <tissue evidence="1">Leaf</tissue>
    </source>
</reference>
<dbReference type="EMBL" id="JAAIUW010000006">
    <property type="protein sequence ID" value="KAF7825507.1"/>
    <property type="molecule type" value="Genomic_DNA"/>
</dbReference>
<accession>A0A834TQM3</accession>
<proteinExistence type="predicted"/>